<dbReference type="Gene3D" id="3.30.450.20">
    <property type="entry name" value="PAS domain"/>
    <property type="match status" value="1"/>
</dbReference>
<evidence type="ECO:0000256" key="11">
    <source>
        <dbReference type="ARBA" id="ARBA00022777"/>
    </source>
</evidence>
<keyword evidence="3" id="KW-0600">Photoreceptor protein</keyword>
<dbReference type="NCBIfam" id="TIGR00229">
    <property type="entry name" value="sensory_box"/>
    <property type="match status" value="1"/>
</dbReference>
<dbReference type="AlphaFoldDB" id="A0A0M4M4H8"/>
<dbReference type="CDD" id="cd00130">
    <property type="entry name" value="PAS"/>
    <property type="match status" value="1"/>
</dbReference>
<dbReference type="PROSITE" id="PS50113">
    <property type="entry name" value="PAC"/>
    <property type="match status" value="1"/>
</dbReference>
<dbReference type="STRING" id="361183.AMC99_01396"/>
<dbReference type="GO" id="GO:0005524">
    <property type="term" value="F:ATP binding"/>
    <property type="evidence" value="ECO:0007669"/>
    <property type="project" value="UniProtKB-KW"/>
</dbReference>
<dbReference type="Proteomes" id="UP000057938">
    <property type="component" value="Chromosome"/>
</dbReference>
<dbReference type="EMBL" id="CP012669">
    <property type="protein sequence ID" value="ALE16690.1"/>
    <property type="molecule type" value="Genomic_DNA"/>
</dbReference>
<evidence type="ECO:0000256" key="4">
    <source>
        <dbReference type="ARBA" id="ARBA00022553"/>
    </source>
</evidence>
<comment type="catalytic activity">
    <reaction evidence="1">
        <text>ATP + protein L-histidine = ADP + protein N-phospho-L-histidine.</text>
        <dbReference type="EC" id="2.7.13.3"/>
    </reaction>
</comment>
<dbReference type="InterPro" id="IPR001610">
    <property type="entry name" value="PAC"/>
</dbReference>
<dbReference type="Pfam" id="PF07536">
    <property type="entry name" value="HWE_HK"/>
    <property type="match status" value="1"/>
</dbReference>
<gene>
    <name evidence="17" type="ORF">AMC99_01396</name>
</gene>
<dbReference type="InterPro" id="IPR011102">
    <property type="entry name" value="Sig_transdc_His_kinase_HWE"/>
</dbReference>
<evidence type="ECO:0000256" key="14">
    <source>
        <dbReference type="ARBA" id="ARBA00023026"/>
    </source>
</evidence>
<keyword evidence="10" id="KW-0547">Nucleotide-binding</keyword>
<keyword evidence="18" id="KW-1185">Reference proteome</keyword>
<feature type="domain" description="PAC" evidence="16">
    <location>
        <begin position="70"/>
        <end position="122"/>
    </location>
</feature>
<dbReference type="SMART" id="SM00086">
    <property type="entry name" value="PAC"/>
    <property type="match status" value="1"/>
</dbReference>
<keyword evidence="5" id="KW-0716">Sensory transduction</keyword>
<dbReference type="InterPro" id="IPR013655">
    <property type="entry name" value="PAS_fold_3"/>
</dbReference>
<evidence type="ECO:0000256" key="7">
    <source>
        <dbReference type="ARBA" id="ARBA00022643"/>
    </source>
</evidence>
<dbReference type="PATRIC" id="fig|361183.4.peg.1369"/>
<keyword evidence="13" id="KW-0157">Chromophore</keyword>
<evidence type="ECO:0000256" key="13">
    <source>
        <dbReference type="ARBA" id="ARBA00022991"/>
    </source>
</evidence>
<proteinExistence type="predicted"/>
<evidence type="ECO:0000259" key="16">
    <source>
        <dbReference type="PROSITE" id="PS50113"/>
    </source>
</evidence>
<keyword evidence="8" id="KW-0808">Transferase</keyword>
<keyword evidence="11 17" id="KW-0418">Kinase</keyword>
<dbReference type="Pfam" id="PF08447">
    <property type="entry name" value="PAS_3"/>
    <property type="match status" value="1"/>
</dbReference>
<evidence type="ECO:0000256" key="12">
    <source>
        <dbReference type="ARBA" id="ARBA00022840"/>
    </source>
</evidence>
<organism evidence="17 18">
    <name type="scientific">Altererythrobacter epoxidivorans</name>
    <dbReference type="NCBI Taxonomy" id="361183"/>
    <lineage>
        <taxon>Bacteria</taxon>
        <taxon>Pseudomonadati</taxon>
        <taxon>Pseudomonadota</taxon>
        <taxon>Alphaproteobacteria</taxon>
        <taxon>Sphingomonadales</taxon>
        <taxon>Erythrobacteraceae</taxon>
        <taxon>Altererythrobacter</taxon>
    </lineage>
</organism>
<accession>A0A0M4M4H8</accession>
<evidence type="ECO:0000256" key="10">
    <source>
        <dbReference type="ARBA" id="ARBA00022741"/>
    </source>
</evidence>
<dbReference type="GO" id="GO:0009881">
    <property type="term" value="F:photoreceptor activity"/>
    <property type="evidence" value="ECO:0007669"/>
    <property type="project" value="UniProtKB-KW"/>
</dbReference>
<keyword evidence="14" id="KW-0843">Virulence</keyword>
<dbReference type="PANTHER" id="PTHR41523">
    <property type="entry name" value="TWO-COMPONENT SYSTEM SENSOR PROTEIN"/>
    <property type="match status" value="1"/>
</dbReference>
<dbReference type="InterPro" id="IPR000014">
    <property type="entry name" value="PAS"/>
</dbReference>
<dbReference type="SMART" id="SM00911">
    <property type="entry name" value="HWE_HK"/>
    <property type="match status" value="1"/>
</dbReference>
<dbReference type="EC" id="2.7.13.3" evidence="2"/>
<dbReference type="InterPro" id="IPR035965">
    <property type="entry name" value="PAS-like_dom_sf"/>
</dbReference>
<evidence type="ECO:0000256" key="6">
    <source>
        <dbReference type="ARBA" id="ARBA00022630"/>
    </source>
</evidence>
<keyword evidence="6" id="KW-0285">Flavoprotein</keyword>
<evidence type="ECO:0000256" key="15">
    <source>
        <dbReference type="ARBA" id="ARBA00023170"/>
    </source>
</evidence>
<keyword evidence="4" id="KW-0597">Phosphoprotein</keyword>
<dbReference type="KEGG" id="aep:AMC99_01396"/>
<keyword evidence="15" id="KW-0675">Receptor</keyword>
<keyword evidence="9" id="KW-0677">Repeat</keyword>
<dbReference type="Gene3D" id="2.10.70.100">
    <property type="match status" value="1"/>
</dbReference>
<dbReference type="SUPFAM" id="SSF55785">
    <property type="entry name" value="PYP-like sensor domain (PAS domain)"/>
    <property type="match status" value="1"/>
</dbReference>
<sequence>MALSVGHIGIWQLDLATGQAWRNSQHDQIFGYEDQLPEWTYEQFLDHVIAEDRDRVDEAQTSAIEKGEDWIFECRIIRADGAERWISASGRPLTDEQGEVTRLIGHVIDITDTKRNEMRLQVLTAELNHRVRNLLAMIKSMVSLSARRASNVDEFAQSLEGRVAALARTHDLLVVSGEQSFNPASILEREMGAFAEFKDQMQIRTAGRPMLKGVKAEGFSLVVHELITNAIKYGALSVRSGHVDVEIAETDMGVHMSWTESGGPPVEPDVTAGFGTRMIRMVLGDPGHVDLDFRREGLTCSFDIPN</sequence>
<dbReference type="GO" id="GO:0004673">
    <property type="term" value="F:protein histidine kinase activity"/>
    <property type="evidence" value="ECO:0007669"/>
    <property type="project" value="UniProtKB-EC"/>
</dbReference>
<evidence type="ECO:0000256" key="1">
    <source>
        <dbReference type="ARBA" id="ARBA00000085"/>
    </source>
</evidence>
<evidence type="ECO:0000256" key="9">
    <source>
        <dbReference type="ARBA" id="ARBA00022737"/>
    </source>
</evidence>
<evidence type="ECO:0000313" key="18">
    <source>
        <dbReference type="Proteomes" id="UP000057938"/>
    </source>
</evidence>
<dbReference type="PANTHER" id="PTHR41523:SF8">
    <property type="entry name" value="ETHYLENE RESPONSE SENSOR PROTEIN"/>
    <property type="match status" value="1"/>
</dbReference>
<name>A0A0M4M4H8_9SPHN</name>
<evidence type="ECO:0000256" key="5">
    <source>
        <dbReference type="ARBA" id="ARBA00022606"/>
    </source>
</evidence>
<dbReference type="Gene3D" id="3.30.565.10">
    <property type="entry name" value="Histidine kinase-like ATPase, C-terminal domain"/>
    <property type="match status" value="1"/>
</dbReference>
<reference evidence="17 18" key="1">
    <citation type="submission" date="2015-09" db="EMBL/GenBank/DDBJ databases">
        <title>Complete genome sequence of a benzo[a]pyrene-degrading bacterium Altererythrobacter epoxidivorans CGMCC 1.7731T.</title>
        <authorList>
            <person name="Li Z."/>
            <person name="Cheng H."/>
            <person name="Huo Y."/>
            <person name="Xu X."/>
        </authorList>
    </citation>
    <scope>NUCLEOTIDE SEQUENCE [LARGE SCALE GENOMIC DNA]</scope>
    <source>
        <strain evidence="17 18">CGMCC 1.7731</strain>
    </source>
</reference>
<dbReference type="InterPro" id="IPR036890">
    <property type="entry name" value="HATPase_C_sf"/>
</dbReference>
<dbReference type="InterPro" id="IPR000700">
    <property type="entry name" value="PAS-assoc_C"/>
</dbReference>
<protein>
    <recommendedName>
        <fullName evidence="2">histidine kinase</fullName>
        <ecNumber evidence="2">2.7.13.3</ecNumber>
    </recommendedName>
</protein>
<keyword evidence="12" id="KW-0067">ATP-binding</keyword>
<evidence type="ECO:0000256" key="8">
    <source>
        <dbReference type="ARBA" id="ARBA00022679"/>
    </source>
</evidence>
<keyword evidence="7" id="KW-0288">FMN</keyword>
<evidence type="ECO:0000313" key="17">
    <source>
        <dbReference type="EMBL" id="ALE16690.1"/>
    </source>
</evidence>
<evidence type="ECO:0000256" key="3">
    <source>
        <dbReference type="ARBA" id="ARBA00022543"/>
    </source>
</evidence>
<evidence type="ECO:0000256" key="2">
    <source>
        <dbReference type="ARBA" id="ARBA00012438"/>
    </source>
</evidence>